<evidence type="ECO:0000313" key="2">
    <source>
        <dbReference type="EMBL" id="KJV64102.1"/>
    </source>
</evidence>
<dbReference type="AlphaFoldDB" id="A0A0F3N6Q9"/>
<dbReference type="EMBL" id="LANV01000001">
    <property type="protein sequence ID" value="KJV63720.1"/>
    <property type="molecule type" value="Genomic_DNA"/>
</dbReference>
<evidence type="ECO:0000313" key="1">
    <source>
        <dbReference type="EMBL" id="KJV63720.1"/>
    </source>
</evidence>
<sequence length="61" mass="6937">MNTKHAPYIKKAILHGAYVHNLFLAKVPHRRLKIVGYHSLIVAHGNLCKYCKLLPMVMVGK</sequence>
<dbReference type="Proteomes" id="UP000033441">
    <property type="component" value="Unassembled WGS sequence"/>
</dbReference>
<gene>
    <name evidence="2" type="ORF">APHMUC_1122</name>
    <name evidence="1" type="ORF">APHMUC_1186</name>
</gene>
<organism evidence="1 3">
    <name type="scientific">Anaplasma phagocytophilum str. ApMUC09</name>
    <dbReference type="NCBI Taxonomy" id="1359152"/>
    <lineage>
        <taxon>Bacteria</taxon>
        <taxon>Pseudomonadati</taxon>
        <taxon>Pseudomonadota</taxon>
        <taxon>Alphaproteobacteria</taxon>
        <taxon>Rickettsiales</taxon>
        <taxon>Anaplasmataceae</taxon>
        <taxon>Anaplasma</taxon>
        <taxon>phagocytophilum group</taxon>
    </lineage>
</organism>
<comment type="caution">
    <text evidence="1">The sequence shown here is derived from an EMBL/GenBank/DDBJ whole genome shotgun (WGS) entry which is preliminary data.</text>
</comment>
<accession>A0A0F3N6Q9</accession>
<dbReference type="PATRIC" id="fig|1359152.3.peg.1174"/>
<protein>
    <submittedName>
        <fullName evidence="1">Uncharacterized protein</fullName>
    </submittedName>
</protein>
<evidence type="ECO:0000313" key="3">
    <source>
        <dbReference type="Proteomes" id="UP000033441"/>
    </source>
</evidence>
<proteinExistence type="predicted"/>
<name>A0A0F3N6Q9_ANAPH</name>
<reference evidence="1 3" key="1">
    <citation type="submission" date="2015-02" db="EMBL/GenBank/DDBJ databases">
        <title>Genome Sequencing of Rickettsiales.</title>
        <authorList>
            <person name="Daugherty S.C."/>
            <person name="Su Q."/>
            <person name="Abolude K."/>
            <person name="Beier-Sexton M."/>
            <person name="Carlyon J.A."/>
            <person name="Carter R."/>
            <person name="Day N.P."/>
            <person name="Dumler S.J."/>
            <person name="Dyachenko V."/>
            <person name="Godinez A."/>
            <person name="Kurtti T.J."/>
            <person name="Lichay M."/>
            <person name="Mullins K.E."/>
            <person name="Ott S."/>
            <person name="Pappas-Brown V."/>
            <person name="Paris D.H."/>
            <person name="Patel P."/>
            <person name="Richards A.L."/>
            <person name="Sadzewicz L."/>
            <person name="Sears K."/>
            <person name="Seidman D."/>
            <person name="Sengamalay N."/>
            <person name="Stenos J."/>
            <person name="Tallon L.J."/>
            <person name="Vincent G."/>
            <person name="Fraser C.M."/>
            <person name="Munderloh U."/>
            <person name="Dunning-Hotopp J.C."/>
        </authorList>
    </citation>
    <scope>NUCLEOTIDE SEQUENCE [LARGE SCALE GENOMIC DNA]</scope>
    <source>
        <strain evidence="1 3">ApMUC09</strain>
    </source>
</reference>
<dbReference type="EMBL" id="LANV01000001">
    <property type="protein sequence ID" value="KJV64102.1"/>
    <property type="molecule type" value="Genomic_DNA"/>
</dbReference>